<protein>
    <submittedName>
        <fullName evidence="1">Uncharacterized protein</fullName>
    </submittedName>
</protein>
<sequence length="248" mass="29686">MRVYCSYKKEFNEFLIAVVKLVIKEYGYNLNIKSLEEIELVNKNVYSYPTDGRTIDKSKIIVTSRLYELLSTFNIDQLKEDKNYISIKKTLYHEMGHVNDMTLFPVLYNYGFSSNCKEQIASQFWLEYIAEIRTVIFENWFDSSLCDDFVRKQWNCTMSSLDENFSDSNFAYLVKVMPYFMAGIRKSNSKDFYISKIKNALLTNFIREIDTELDILEERKPFDDVVILYELYDILNKFYKLFMQEYKK</sequence>
<dbReference type="RefSeq" id="WP_003523679.1">
    <property type="nucleotide sequence ID" value="NZ_CABKQO010000001.1"/>
</dbReference>
<reference evidence="1 2" key="1">
    <citation type="submission" date="2019-11" db="EMBL/GenBank/DDBJ databases">
        <title>FDA dAtabase for Regulatory Grade micrObial Sequences (FDA-ARGOS): Supporting development and validation of Infectious Disease Dx tests.</title>
        <authorList>
            <person name="Turner S."/>
            <person name="Byrd R."/>
            <person name="Tallon L."/>
            <person name="Sadzewicz L."/>
            <person name="Vavikolanu K."/>
            <person name="Mehta A."/>
            <person name="Aluvathingal J."/>
            <person name="Nadendla S."/>
            <person name="Myers T."/>
            <person name="Yan Y."/>
            <person name="Sichtig H."/>
        </authorList>
    </citation>
    <scope>NUCLEOTIDE SEQUENCE [LARGE SCALE GENOMIC DNA]</scope>
    <source>
        <strain evidence="1 2">FDAARGOS_739</strain>
    </source>
</reference>
<name>A0AAP9LWE0_9FIRM</name>
<dbReference type="EMBL" id="CP050964">
    <property type="protein sequence ID" value="QIX89145.1"/>
    <property type="molecule type" value="Genomic_DNA"/>
</dbReference>
<dbReference type="AlphaFoldDB" id="A0AAP9LWE0"/>
<dbReference type="Proteomes" id="UP000501069">
    <property type="component" value="Chromosome"/>
</dbReference>
<dbReference type="GeneID" id="57959573"/>
<evidence type="ECO:0000313" key="2">
    <source>
        <dbReference type="Proteomes" id="UP000501069"/>
    </source>
</evidence>
<accession>A0AAP9LWE0</accession>
<proteinExistence type="predicted"/>
<organism evidence="1 2">
    <name type="scientific">Enterocloster clostridioformis</name>
    <dbReference type="NCBI Taxonomy" id="1531"/>
    <lineage>
        <taxon>Bacteria</taxon>
        <taxon>Bacillati</taxon>
        <taxon>Bacillota</taxon>
        <taxon>Clostridia</taxon>
        <taxon>Lachnospirales</taxon>
        <taxon>Lachnospiraceae</taxon>
        <taxon>Enterocloster</taxon>
    </lineage>
</organism>
<gene>
    <name evidence="1" type="ORF">FOC47_00220</name>
</gene>
<evidence type="ECO:0000313" key="1">
    <source>
        <dbReference type="EMBL" id="QIX89145.1"/>
    </source>
</evidence>